<dbReference type="Gene3D" id="3.20.20.220">
    <property type="match status" value="1"/>
</dbReference>
<keyword evidence="9" id="KW-0486">Methionine biosynthesis</keyword>
<evidence type="ECO:0000313" key="13">
    <source>
        <dbReference type="EMBL" id="KRN06106.1"/>
    </source>
</evidence>
<reference evidence="13 14" key="1">
    <citation type="journal article" date="2015" name="Genome Announc.">
        <title>Expanding the biotechnology potential of lactobacilli through comparative genomics of 213 strains and associated genera.</title>
        <authorList>
            <person name="Sun Z."/>
            <person name="Harris H.M."/>
            <person name="McCann A."/>
            <person name="Guo C."/>
            <person name="Argimon S."/>
            <person name="Zhang W."/>
            <person name="Yang X."/>
            <person name="Jeffery I.B."/>
            <person name="Cooney J.C."/>
            <person name="Kagawa T.F."/>
            <person name="Liu W."/>
            <person name="Song Y."/>
            <person name="Salvetti E."/>
            <person name="Wrobel A."/>
            <person name="Rasinkangas P."/>
            <person name="Parkhill J."/>
            <person name="Rea M.C."/>
            <person name="O'Sullivan O."/>
            <person name="Ritari J."/>
            <person name="Douillard F.P."/>
            <person name="Paul Ross R."/>
            <person name="Yang R."/>
            <person name="Briner A.E."/>
            <person name="Felis G.E."/>
            <person name="de Vos W.M."/>
            <person name="Barrangou R."/>
            <person name="Klaenhammer T.R."/>
            <person name="Caufield P.W."/>
            <person name="Cui Y."/>
            <person name="Zhang H."/>
            <person name="O'Toole P.W."/>
        </authorList>
    </citation>
    <scope>NUCLEOTIDE SEQUENCE [LARGE SCALE GENOMIC DNA]</scope>
    <source>
        <strain evidence="13 14">DSM 21376</strain>
    </source>
</reference>
<evidence type="ECO:0000256" key="12">
    <source>
        <dbReference type="RuleBase" id="RU003862"/>
    </source>
</evidence>
<keyword evidence="7 12" id="KW-0560">Oxidoreductase</keyword>
<sequence length="289" mass="32034">MNVNHPSLSFEVFPPNTAAGTANIKETLDRLQALNPNFISVTCSNNKSNIEETTLKLAGYINNTLKVPAIAHLPAAYLNTQQVTRILTELDSLHIHQLLALRGDIIPEVPRKDDFKYASDLIRFVHAQKPGFKISGACYPEIHPESPDLVSDIRYLKQKVDAGCNQLITQLFFDNDRFFTFKENCALAGIKVPIIAGIMPITNRKQALRLIKTTSAHLPKKFLAIFDKYEHDPASLRTAGLAYAVDQIVDLITRGAAGIHLYTMNHAETAINIQNTIGSLFNSSAQLNN</sequence>
<dbReference type="GO" id="GO:0009086">
    <property type="term" value="P:methionine biosynthetic process"/>
    <property type="evidence" value="ECO:0007669"/>
    <property type="project" value="UniProtKB-KW"/>
</dbReference>
<dbReference type="PATRIC" id="fig|1423806.3.peg.1321"/>
<comment type="similarity">
    <text evidence="3 12">Belongs to the methylenetetrahydrofolate reductase family.</text>
</comment>
<dbReference type="eggNOG" id="COG0685">
    <property type="taxonomic scope" value="Bacteria"/>
</dbReference>
<dbReference type="PANTHER" id="PTHR45754">
    <property type="entry name" value="METHYLENETETRAHYDROFOLATE REDUCTASE"/>
    <property type="match status" value="1"/>
</dbReference>
<dbReference type="EMBL" id="AYZF01000013">
    <property type="protein sequence ID" value="KRN06106.1"/>
    <property type="molecule type" value="Genomic_DNA"/>
</dbReference>
<dbReference type="GO" id="GO:0005829">
    <property type="term" value="C:cytosol"/>
    <property type="evidence" value="ECO:0007669"/>
    <property type="project" value="InterPro"/>
</dbReference>
<evidence type="ECO:0000256" key="10">
    <source>
        <dbReference type="ARBA" id="ARBA00034478"/>
    </source>
</evidence>
<comment type="catalytic activity">
    <reaction evidence="11">
        <text>(6S)-5-methyl-5,6,7,8-tetrahydrofolate + NAD(+) = (6R)-5,10-methylene-5,6,7,8-tetrahydrofolate + NADH + H(+)</text>
        <dbReference type="Rhea" id="RHEA:19821"/>
        <dbReference type="ChEBI" id="CHEBI:15378"/>
        <dbReference type="ChEBI" id="CHEBI:15636"/>
        <dbReference type="ChEBI" id="CHEBI:18608"/>
        <dbReference type="ChEBI" id="CHEBI:57540"/>
        <dbReference type="ChEBI" id="CHEBI:57945"/>
        <dbReference type="EC" id="1.5.1.54"/>
    </reaction>
    <physiologicalReaction direction="right-to-left" evidence="11">
        <dbReference type="Rhea" id="RHEA:19823"/>
    </physiologicalReaction>
</comment>
<accession>A0A023CVY1</accession>
<dbReference type="SUPFAM" id="SSF51730">
    <property type="entry name" value="FAD-linked oxidoreductase"/>
    <property type="match status" value="1"/>
</dbReference>
<dbReference type="GO" id="GO:0035999">
    <property type="term" value="P:tetrahydrofolate interconversion"/>
    <property type="evidence" value="ECO:0007669"/>
    <property type="project" value="UniProtKB-UniPathway"/>
</dbReference>
<dbReference type="UniPathway" id="UPA00193"/>
<organism evidence="13 14">
    <name type="scientific">Liquorilactobacillus sucicola DSM 21376 = JCM 15457</name>
    <dbReference type="NCBI Taxonomy" id="1423806"/>
    <lineage>
        <taxon>Bacteria</taxon>
        <taxon>Bacillati</taxon>
        <taxon>Bacillota</taxon>
        <taxon>Bacilli</taxon>
        <taxon>Lactobacillales</taxon>
        <taxon>Lactobacillaceae</taxon>
        <taxon>Liquorilactobacillus</taxon>
    </lineage>
</organism>
<dbReference type="NCBIfam" id="TIGR00676">
    <property type="entry name" value="fadh2"/>
    <property type="match status" value="1"/>
</dbReference>
<name>A0A023CVY1_9LACO</name>
<dbReference type="Proteomes" id="UP000050961">
    <property type="component" value="Unassembled WGS sequence"/>
</dbReference>
<dbReference type="GO" id="GO:0071949">
    <property type="term" value="F:FAD binding"/>
    <property type="evidence" value="ECO:0007669"/>
    <property type="project" value="TreeGrafter"/>
</dbReference>
<evidence type="ECO:0000256" key="3">
    <source>
        <dbReference type="ARBA" id="ARBA00006743"/>
    </source>
</evidence>
<dbReference type="STRING" id="1423806.FD15_GL001300"/>
<evidence type="ECO:0000256" key="7">
    <source>
        <dbReference type="ARBA" id="ARBA00023002"/>
    </source>
</evidence>
<dbReference type="InterPro" id="IPR003171">
    <property type="entry name" value="Mehydrof_redctse-like"/>
</dbReference>
<gene>
    <name evidence="13" type="ORF">FD15_GL001300</name>
</gene>
<comment type="cofactor">
    <cofactor evidence="1 12">
        <name>FAD</name>
        <dbReference type="ChEBI" id="CHEBI:57692"/>
    </cofactor>
</comment>
<dbReference type="CDD" id="cd00537">
    <property type="entry name" value="MTHFR"/>
    <property type="match status" value="1"/>
</dbReference>
<dbReference type="AlphaFoldDB" id="A0A023CVY1"/>
<comment type="pathway">
    <text evidence="2 12">One-carbon metabolism; tetrahydrofolate interconversion.</text>
</comment>
<keyword evidence="6 12" id="KW-0274">FAD</keyword>
<evidence type="ECO:0000256" key="9">
    <source>
        <dbReference type="ARBA" id="ARBA00023167"/>
    </source>
</evidence>
<proteinExistence type="inferred from homology"/>
<comment type="pathway">
    <text evidence="10">Amino-acid biosynthesis; L-methionine biosynthesis via de novo pathway.</text>
</comment>
<keyword evidence="14" id="KW-1185">Reference proteome</keyword>
<dbReference type="InterPro" id="IPR029041">
    <property type="entry name" value="FAD-linked_oxidoreductase-like"/>
</dbReference>
<dbReference type="PANTHER" id="PTHR45754:SF3">
    <property type="entry name" value="METHYLENETETRAHYDROFOLATE REDUCTASE (NADPH)"/>
    <property type="match status" value="1"/>
</dbReference>
<evidence type="ECO:0000256" key="1">
    <source>
        <dbReference type="ARBA" id="ARBA00001974"/>
    </source>
</evidence>
<keyword evidence="4" id="KW-0028">Amino-acid biosynthesis</keyword>
<evidence type="ECO:0000256" key="5">
    <source>
        <dbReference type="ARBA" id="ARBA00022630"/>
    </source>
</evidence>
<dbReference type="Pfam" id="PF02219">
    <property type="entry name" value="MTHFR"/>
    <property type="match status" value="1"/>
</dbReference>
<evidence type="ECO:0000256" key="11">
    <source>
        <dbReference type="ARBA" id="ARBA00048628"/>
    </source>
</evidence>
<dbReference type="GO" id="GO:0106312">
    <property type="term" value="F:methylenetetrahydrofolate reductase (NADH) activity"/>
    <property type="evidence" value="ECO:0007669"/>
    <property type="project" value="UniProtKB-EC"/>
</dbReference>
<keyword evidence="8" id="KW-0520">NAD</keyword>
<evidence type="ECO:0000256" key="8">
    <source>
        <dbReference type="ARBA" id="ARBA00023027"/>
    </source>
</evidence>
<evidence type="ECO:0000313" key="14">
    <source>
        <dbReference type="Proteomes" id="UP000050961"/>
    </source>
</evidence>
<dbReference type="EC" id="1.5.1.54" evidence="12"/>
<comment type="caution">
    <text evidence="13">The sequence shown here is derived from an EMBL/GenBank/DDBJ whole genome shotgun (WGS) entry which is preliminary data.</text>
</comment>
<evidence type="ECO:0000256" key="6">
    <source>
        <dbReference type="ARBA" id="ARBA00022827"/>
    </source>
</evidence>
<evidence type="ECO:0000256" key="2">
    <source>
        <dbReference type="ARBA" id="ARBA00004777"/>
    </source>
</evidence>
<protein>
    <recommendedName>
        <fullName evidence="12">Methylenetetrahydrofolate reductase</fullName>
        <ecNumber evidence="12">1.5.1.54</ecNumber>
    </recommendedName>
</protein>
<dbReference type="InterPro" id="IPR004620">
    <property type="entry name" value="MTHF_reductase_bac"/>
</dbReference>
<keyword evidence="5 12" id="KW-0285">Flavoprotein</keyword>
<evidence type="ECO:0000256" key="4">
    <source>
        <dbReference type="ARBA" id="ARBA00022605"/>
    </source>
</evidence>